<gene>
    <name evidence="2" type="ORF">F2Q69_00028581</name>
</gene>
<comment type="caution">
    <text evidence="2">The sequence shown here is derived from an EMBL/GenBank/DDBJ whole genome shotgun (WGS) entry which is preliminary data.</text>
</comment>
<feature type="compositionally biased region" description="Acidic residues" evidence="1">
    <location>
        <begin position="172"/>
        <end position="201"/>
    </location>
</feature>
<evidence type="ECO:0000313" key="3">
    <source>
        <dbReference type="Proteomes" id="UP000712600"/>
    </source>
</evidence>
<sequence>MYSNFNFDPLSSSLSSFFSSSSSCFFSCYFKHLLQSLLLGETWITSFWSAESGNLKEKKWLFEVDNDQGSKLLAPNEETRYEDFVKNIYEDYEVDFAEHELELTYVLPKPKLVKENLDTPPVKVRNDRQFHGFLCLNKVENVRLCVEFKLKKKEVEEASKEPEEFLQKDDPLSAEDEDSDEDNDRFDYCDDSDGATSDDENFTSYGFPPDQVQESQGSPTKISSATVLKTPKGDCTHNRFDLSSFKLEHLQLKLGFISYTNQRRLRLEEEVSTAAVKEELWTTATTEELSTAAVTEDLTTMAVTEDLDDGEVDVVVRETRQKLIKLVMGF</sequence>
<feature type="compositionally biased region" description="Basic and acidic residues" evidence="1">
    <location>
        <begin position="159"/>
        <end position="171"/>
    </location>
</feature>
<evidence type="ECO:0000256" key="1">
    <source>
        <dbReference type="SAM" id="MobiDB-lite"/>
    </source>
</evidence>
<proteinExistence type="predicted"/>
<feature type="region of interest" description="Disordered" evidence="1">
    <location>
        <begin position="159"/>
        <end position="220"/>
    </location>
</feature>
<organism evidence="2 3">
    <name type="scientific">Brassica cretica</name>
    <name type="common">Mustard</name>
    <dbReference type="NCBI Taxonomy" id="69181"/>
    <lineage>
        <taxon>Eukaryota</taxon>
        <taxon>Viridiplantae</taxon>
        <taxon>Streptophyta</taxon>
        <taxon>Embryophyta</taxon>
        <taxon>Tracheophyta</taxon>
        <taxon>Spermatophyta</taxon>
        <taxon>Magnoliopsida</taxon>
        <taxon>eudicotyledons</taxon>
        <taxon>Gunneridae</taxon>
        <taxon>Pentapetalae</taxon>
        <taxon>rosids</taxon>
        <taxon>malvids</taxon>
        <taxon>Brassicales</taxon>
        <taxon>Brassicaceae</taxon>
        <taxon>Brassiceae</taxon>
        <taxon>Brassica</taxon>
    </lineage>
</organism>
<name>A0A8S9SAJ0_BRACR</name>
<protein>
    <submittedName>
        <fullName evidence="2">Uncharacterized protein</fullName>
    </submittedName>
</protein>
<dbReference type="AlphaFoldDB" id="A0A8S9SAJ0"/>
<evidence type="ECO:0000313" key="2">
    <source>
        <dbReference type="EMBL" id="KAF3588924.1"/>
    </source>
</evidence>
<dbReference type="EMBL" id="QGKX02000088">
    <property type="protein sequence ID" value="KAF3588924.1"/>
    <property type="molecule type" value="Genomic_DNA"/>
</dbReference>
<accession>A0A8S9SAJ0</accession>
<reference evidence="2" key="1">
    <citation type="submission" date="2019-12" db="EMBL/GenBank/DDBJ databases">
        <title>Genome sequencing and annotation of Brassica cretica.</title>
        <authorList>
            <person name="Studholme D.J."/>
            <person name="Sarris P."/>
        </authorList>
    </citation>
    <scope>NUCLEOTIDE SEQUENCE</scope>
    <source>
        <strain evidence="2">PFS-109/04</strain>
        <tissue evidence="2">Leaf</tissue>
    </source>
</reference>
<dbReference type="Proteomes" id="UP000712600">
    <property type="component" value="Unassembled WGS sequence"/>
</dbReference>